<organism evidence="8 9">
    <name type="scientific">Candidatus Sulfobium mesophilum</name>
    <dbReference type="NCBI Taxonomy" id="2016548"/>
    <lineage>
        <taxon>Bacteria</taxon>
        <taxon>Pseudomonadati</taxon>
        <taxon>Nitrospirota</taxon>
        <taxon>Nitrospiria</taxon>
        <taxon>Nitrospirales</taxon>
        <taxon>Nitrospiraceae</taxon>
        <taxon>Candidatus Sulfobium</taxon>
    </lineage>
</organism>
<gene>
    <name evidence="8" type="ORF">NBG4_100026</name>
</gene>
<proteinExistence type="predicted"/>
<evidence type="ECO:0000256" key="4">
    <source>
        <dbReference type="ARBA" id="ARBA00023004"/>
    </source>
</evidence>
<evidence type="ECO:0000313" key="8">
    <source>
        <dbReference type="EMBL" id="SPP99586.1"/>
    </source>
</evidence>
<dbReference type="NCBIfam" id="TIGR04167">
    <property type="entry name" value="rSAM_SeCys"/>
    <property type="match status" value="1"/>
</dbReference>
<evidence type="ECO:0000256" key="2">
    <source>
        <dbReference type="ARBA" id="ARBA00022691"/>
    </source>
</evidence>
<reference evidence="9" key="1">
    <citation type="submission" date="2018-03" db="EMBL/GenBank/DDBJ databases">
        <authorList>
            <person name="Zecchin S."/>
        </authorList>
    </citation>
    <scope>NUCLEOTIDE SEQUENCE [LARGE SCALE GENOMIC DNA]</scope>
</reference>
<dbReference type="Pfam" id="PF12345">
    <property type="entry name" value="DUF3641"/>
    <property type="match status" value="1"/>
</dbReference>
<dbReference type="GO" id="GO:0051536">
    <property type="term" value="F:iron-sulfur cluster binding"/>
    <property type="evidence" value="ECO:0007669"/>
    <property type="project" value="UniProtKB-KW"/>
</dbReference>
<dbReference type="AlphaFoldDB" id="A0A2U3QDU3"/>
<name>A0A2U3QDU3_9BACT</name>
<dbReference type="Pfam" id="PF04055">
    <property type="entry name" value="Radical_SAM"/>
    <property type="match status" value="1"/>
</dbReference>
<dbReference type="InterPro" id="IPR058240">
    <property type="entry name" value="rSAM_sf"/>
</dbReference>
<keyword evidence="5" id="KW-0411">Iron-sulfur</keyword>
<keyword evidence="3" id="KW-0479">Metal-binding</keyword>
<keyword evidence="2" id="KW-0949">S-adenosyl-L-methionine</keyword>
<evidence type="ECO:0000256" key="3">
    <source>
        <dbReference type="ARBA" id="ARBA00022723"/>
    </source>
</evidence>
<dbReference type="SFLD" id="SFLDS00029">
    <property type="entry name" value="Radical_SAM"/>
    <property type="match status" value="1"/>
</dbReference>
<dbReference type="Proteomes" id="UP000245125">
    <property type="component" value="Unassembled WGS sequence"/>
</dbReference>
<dbReference type="EMBL" id="OUUY01000002">
    <property type="protein sequence ID" value="SPP99586.1"/>
    <property type="molecule type" value="Genomic_DNA"/>
</dbReference>
<dbReference type="GO" id="GO:0046872">
    <property type="term" value="F:metal ion binding"/>
    <property type="evidence" value="ECO:0007669"/>
    <property type="project" value="UniProtKB-KW"/>
</dbReference>
<dbReference type="InterPro" id="IPR013785">
    <property type="entry name" value="Aldolase_TIM"/>
</dbReference>
<keyword evidence="4" id="KW-0408">Iron</keyword>
<dbReference type="PANTHER" id="PTHR43728">
    <property type="entry name" value="SLR0304 PROTEIN"/>
    <property type="match status" value="1"/>
</dbReference>
<comment type="cofactor">
    <cofactor evidence="1">
        <name>[4Fe-4S] cluster</name>
        <dbReference type="ChEBI" id="CHEBI:49883"/>
    </cofactor>
</comment>
<dbReference type="PANTHER" id="PTHR43728:SF1">
    <property type="entry name" value="FE-S OXIDOREDUCTASE"/>
    <property type="match status" value="1"/>
</dbReference>
<evidence type="ECO:0000259" key="6">
    <source>
        <dbReference type="Pfam" id="PF04055"/>
    </source>
</evidence>
<evidence type="ECO:0000313" key="9">
    <source>
        <dbReference type="Proteomes" id="UP000245125"/>
    </source>
</evidence>
<evidence type="ECO:0000259" key="7">
    <source>
        <dbReference type="Pfam" id="PF12345"/>
    </source>
</evidence>
<dbReference type="SUPFAM" id="SSF102114">
    <property type="entry name" value="Radical SAM enzymes"/>
    <property type="match status" value="1"/>
</dbReference>
<evidence type="ECO:0000256" key="5">
    <source>
        <dbReference type="ARBA" id="ARBA00023014"/>
    </source>
</evidence>
<dbReference type="SFLD" id="SFLDG01067">
    <property type="entry name" value="SPASM/twitch_domain_containing"/>
    <property type="match status" value="1"/>
</dbReference>
<keyword evidence="9" id="KW-1185">Reference proteome</keyword>
<feature type="domain" description="Radical SAM core" evidence="6">
    <location>
        <begin position="29"/>
        <end position="165"/>
    </location>
</feature>
<dbReference type="InterPro" id="IPR024521">
    <property type="entry name" value="ArsS-like_C"/>
</dbReference>
<dbReference type="OrthoDB" id="9810775at2"/>
<dbReference type="InterPro" id="IPR026351">
    <property type="entry name" value="rSAM_ArsS-like"/>
</dbReference>
<accession>A0A2U3QDU3</accession>
<dbReference type="InterPro" id="IPR007197">
    <property type="entry name" value="rSAM"/>
</dbReference>
<dbReference type="Gene3D" id="3.20.20.70">
    <property type="entry name" value="Aldolase class I"/>
    <property type="match status" value="1"/>
</dbReference>
<sequence>MMINKKFKDTLSEVCSGPLVSVDIKILQVNVGYLCNMACKHCHANAGAERQEIMERENIEAVLRVLEETDINILDITGGAPEMNPYFTHLVREARRIGKHVMVRTNLTIFFEEGKEYLPEFYGNNSVEIIASLPFYMESEVDRVRGKGSFHKCAEALRKLNSLGYGAEESDKKLHLVYNPSGAFMSPPQETLEADYKRELFGRLGVSFNSLFTFLNMPVGRFRDYLIRSGNFEKYMGKLICAFNPETLEGLMCRHLINVGWDGRLYDCDFNQMLGLGVHSSRGQRIADFDYQELIKRTINVEEHCYGCTAGRGST</sequence>
<dbReference type="CDD" id="cd01335">
    <property type="entry name" value="Radical_SAM"/>
    <property type="match status" value="1"/>
</dbReference>
<dbReference type="GO" id="GO:0003824">
    <property type="term" value="F:catalytic activity"/>
    <property type="evidence" value="ECO:0007669"/>
    <property type="project" value="InterPro"/>
</dbReference>
<evidence type="ECO:0000256" key="1">
    <source>
        <dbReference type="ARBA" id="ARBA00001966"/>
    </source>
</evidence>
<protein>
    <submittedName>
        <fullName evidence="8">Radical SAM domain protein</fullName>
    </submittedName>
</protein>
<feature type="domain" description="Arsenosugar biosynthesis radical SAM protein ArsS-like C-terminal" evidence="7">
    <location>
        <begin position="185"/>
        <end position="315"/>
    </location>
</feature>